<dbReference type="EMBL" id="FNIG01000004">
    <property type="protein sequence ID" value="SDN33801.1"/>
    <property type="molecule type" value="Genomic_DNA"/>
</dbReference>
<protein>
    <submittedName>
        <fullName evidence="1">Uncharacterized protein</fullName>
    </submittedName>
</protein>
<organism evidence="1 2">
    <name type="scientific">Tenuibacillus multivorans</name>
    <dbReference type="NCBI Taxonomy" id="237069"/>
    <lineage>
        <taxon>Bacteria</taxon>
        <taxon>Bacillati</taxon>
        <taxon>Bacillota</taxon>
        <taxon>Bacilli</taxon>
        <taxon>Bacillales</taxon>
        <taxon>Bacillaceae</taxon>
        <taxon>Tenuibacillus</taxon>
    </lineage>
</organism>
<dbReference type="AlphaFoldDB" id="A0A1H0AKB5"/>
<sequence length="86" mass="9756">MQVDGHIISGEFYSSSQEFLLTGIKHLTTESAISEEDLSDLYDYLSAHIDEEGGQVVTLNDQILVRLGQDEIKQVLQDLDDIRRLF</sequence>
<name>A0A1H0AKB5_9BACI</name>
<accession>A0A1H0AKB5</accession>
<dbReference type="OrthoDB" id="2680434at2"/>
<dbReference type="Proteomes" id="UP000199334">
    <property type="component" value="Unassembled WGS sequence"/>
</dbReference>
<gene>
    <name evidence="1" type="ORF">SAMN05216498_1971</name>
</gene>
<evidence type="ECO:0000313" key="2">
    <source>
        <dbReference type="Proteomes" id="UP000199334"/>
    </source>
</evidence>
<reference evidence="1 2" key="1">
    <citation type="submission" date="2016-10" db="EMBL/GenBank/DDBJ databases">
        <authorList>
            <person name="de Groot N.N."/>
        </authorList>
    </citation>
    <scope>NUCLEOTIDE SEQUENCE [LARGE SCALE GENOMIC DNA]</scope>
    <source>
        <strain evidence="1 2">CGMCC 1.3442</strain>
    </source>
</reference>
<dbReference type="RefSeq" id="WP_093856433.1">
    <property type="nucleotide sequence ID" value="NZ_BJVZ01000021.1"/>
</dbReference>
<keyword evidence="2" id="KW-1185">Reference proteome</keyword>
<evidence type="ECO:0000313" key="1">
    <source>
        <dbReference type="EMBL" id="SDN33801.1"/>
    </source>
</evidence>
<proteinExistence type="predicted"/>